<dbReference type="InterPro" id="IPR051173">
    <property type="entry name" value="Ca_channel_alpha-2/delta"/>
</dbReference>
<keyword evidence="14" id="KW-0325">Glycoprotein</keyword>
<evidence type="ECO:0000313" key="19">
    <source>
        <dbReference type="Proteomes" id="UP001516400"/>
    </source>
</evidence>
<evidence type="ECO:0000256" key="4">
    <source>
        <dbReference type="ARBA" id="ARBA00022673"/>
    </source>
</evidence>
<sequence length="1182" mass="136383">MVELFILFTFFSLNSVPIFCSSQGKVVGKWANTIGRDLWDLGGRITKYTEIEQRYHHLNAQVEDKDPMVLLNEIVEVITLMMDRKMDAVQCIVHEAENKSESFEYNNETTYYYYNSKYSRTQGQKEKSYELKILNQSLWRYKPLVLNEDTHFYNLAVNTNHSSVHVPSQIFDLHEDAATAIEWSEELDKVFIQNYQSDPSLTWQYFGSYSGIMRHYPAKKWPINKIDLFDCRIRTWFIEAATCTKDIIILLDNSGSMDAMGKHIGVLTAAGILDTLSNNDYVNILNYTDGRCNYTIECFKNLLVQATEENIKVFKDELKVVKPLNKTGISEGLETAFKLLAHYRENIRHCDGIKTHCNQAIMIITDGLTKNFSQIVMKYDFLHNGTYKPVRIFSYLVGQEVTNEEEIKWMSSATKGFYVHIQAIEQVTSAVLEYINVIARPLILQQDDHPVSWTHVYMDETYDDDRDSTINEPYRMLTSAAAPAFDKKKNRSADNSTRVANLLGVAATDVPIEYIARLTLPYKIGVSGYAFIVSNNGYVLMHPDLRPMVDNIKMTNYNSIDLTEVEQFYTNPPLPPRQLPERLLELRSMLINGSEGIISDVPIKYHYDRLRRVSVEVYDYFYAPLNNTPFTLALAIPKSHGYNFLRVGNEIGRNRHTGNKLTDFFTGTNWKIHPKWVYCKYHYLEGHEFPDPESEILHFLGKMYDQNFTWKKQYGKTGDLGKVECGRKSLKEEDYYCDKQLIQRLIFDARNTQASFDEPWDFQESEKHLFDRYAVKMRFVATMSGLTRWEYKNDSAIEDAKEFGVLHSRAIDERWYKSAVLQHEYDNEAFVYAIADNEDNEEDILITGSYAIFPKDNGKEAPGSVVGFQFSQEKLRQKFKEITTKPSNDCPQCSTCDTLTCYIVDNSGYILVANDENFSGQFFGEVEGDIMKAMIEESIFEEVVVYDYQALCDIRKVTHKTSAATGMAEPTDFIKDGIQSLKHIKNGIRWVLKEGMQIILQLNQGLIIDPLSAYFKNQTSEHAVEDMEEEDEDESEPEPEVVEDNFIPCDNEVHLYLLKQHFLQSNNFTGEFRAIFQGKALLRREFYVKTIVHSNLILVAINDTLGKSNDETFSTRPQYIRYGVEHPCYKINLNNLPRGTPKGCYFKNDLENEIKAFGLATKINLDVSVIIIVSILLLLMNV</sequence>
<proteinExistence type="predicted"/>
<dbReference type="Gene3D" id="3.30.450.20">
    <property type="entry name" value="PAS domain"/>
    <property type="match status" value="1"/>
</dbReference>
<dbReference type="SUPFAM" id="SSF53300">
    <property type="entry name" value="vWA-like"/>
    <property type="match status" value="1"/>
</dbReference>
<keyword evidence="2" id="KW-0813">Transport</keyword>
<evidence type="ECO:0000256" key="15">
    <source>
        <dbReference type="ARBA" id="ARBA00023303"/>
    </source>
</evidence>
<evidence type="ECO:0000256" key="5">
    <source>
        <dbReference type="ARBA" id="ARBA00022692"/>
    </source>
</evidence>
<protein>
    <recommendedName>
        <fullName evidence="17">VWFA domain-containing protein</fullName>
    </recommendedName>
</protein>
<dbReference type="AlphaFoldDB" id="A0ABD2PFL7"/>
<keyword evidence="8" id="KW-0106">Calcium</keyword>
<keyword evidence="11" id="KW-0406">Ion transport</keyword>
<dbReference type="InterPro" id="IPR036465">
    <property type="entry name" value="vWFA_dom_sf"/>
</dbReference>
<dbReference type="Pfam" id="PF13519">
    <property type="entry name" value="VWA_2"/>
    <property type="match status" value="1"/>
</dbReference>
<evidence type="ECO:0000256" key="7">
    <source>
        <dbReference type="ARBA" id="ARBA00022729"/>
    </source>
</evidence>
<keyword evidence="15" id="KW-0407">Ion channel</keyword>
<evidence type="ECO:0000256" key="3">
    <source>
        <dbReference type="ARBA" id="ARBA00022568"/>
    </source>
</evidence>
<evidence type="ECO:0000256" key="6">
    <source>
        <dbReference type="ARBA" id="ARBA00022723"/>
    </source>
</evidence>
<dbReference type="PANTHER" id="PTHR10166">
    <property type="entry name" value="VOLTAGE-DEPENDENT CALCIUM CHANNEL SUBUNIT ALPHA-2/DELTA-RELATED"/>
    <property type="match status" value="1"/>
</dbReference>
<feature type="chain" id="PRO_5044812879" description="VWFA domain-containing protein" evidence="16">
    <location>
        <begin position="23"/>
        <end position="1182"/>
    </location>
</feature>
<comment type="subcellular location">
    <subcellularLocation>
        <location evidence="1">Membrane</location>
        <topology evidence="1">Single-pass type I membrane protein</topology>
    </subcellularLocation>
</comment>
<feature type="signal peptide" evidence="16">
    <location>
        <begin position="1"/>
        <end position="22"/>
    </location>
</feature>
<keyword evidence="19" id="KW-1185">Reference proteome</keyword>
<dbReference type="PANTHER" id="PTHR10166:SF31">
    <property type="entry name" value="CA[2+] CHANNEL MUSCLE-SPECIFIC ALPHA2_DELTA SUBUNIT, ISOFORM A"/>
    <property type="match status" value="1"/>
</dbReference>
<dbReference type="InterPro" id="IPR002035">
    <property type="entry name" value="VWF_A"/>
</dbReference>
<evidence type="ECO:0000256" key="1">
    <source>
        <dbReference type="ARBA" id="ARBA00004479"/>
    </source>
</evidence>
<evidence type="ECO:0000256" key="8">
    <source>
        <dbReference type="ARBA" id="ARBA00022837"/>
    </source>
</evidence>
<dbReference type="PROSITE" id="PS50234">
    <property type="entry name" value="VWFA"/>
    <property type="match status" value="1"/>
</dbReference>
<dbReference type="InterPro" id="IPR013608">
    <property type="entry name" value="VWA_N"/>
</dbReference>
<dbReference type="GO" id="GO:0034702">
    <property type="term" value="C:monoatomic ion channel complex"/>
    <property type="evidence" value="ECO:0007669"/>
    <property type="project" value="UniProtKB-KW"/>
</dbReference>
<keyword evidence="9" id="KW-0851">Voltage-gated channel</keyword>
<keyword evidence="3" id="KW-0109">Calcium transport</keyword>
<dbReference type="GO" id="GO:0046872">
    <property type="term" value="F:metal ion binding"/>
    <property type="evidence" value="ECO:0007669"/>
    <property type="project" value="UniProtKB-KW"/>
</dbReference>
<keyword evidence="5" id="KW-0812">Transmembrane</keyword>
<comment type="caution">
    <text evidence="18">The sequence shown here is derived from an EMBL/GenBank/DDBJ whole genome shotgun (WGS) entry which is preliminary data.</text>
</comment>
<dbReference type="GO" id="GO:0005262">
    <property type="term" value="F:calcium channel activity"/>
    <property type="evidence" value="ECO:0007669"/>
    <property type="project" value="UniProtKB-KW"/>
</dbReference>
<evidence type="ECO:0000256" key="14">
    <source>
        <dbReference type="ARBA" id="ARBA00023180"/>
    </source>
</evidence>
<keyword evidence="13" id="KW-1015">Disulfide bond</keyword>
<keyword evidence="10" id="KW-1133">Transmembrane helix</keyword>
<dbReference type="Pfam" id="PF08473">
    <property type="entry name" value="VGCC_alpha2"/>
    <property type="match status" value="1"/>
</dbReference>
<dbReference type="Proteomes" id="UP001516400">
    <property type="component" value="Unassembled WGS sequence"/>
</dbReference>
<keyword evidence="12" id="KW-0472">Membrane</keyword>
<evidence type="ECO:0000256" key="10">
    <source>
        <dbReference type="ARBA" id="ARBA00022989"/>
    </source>
</evidence>
<evidence type="ECO:0000256" key="13">
    <source>
        <dbReference type="ARBA" id="ARBA00023157"/>
    </source>
</evidence>
<organism evidence="18 19">
    <name type="scientific">Cryptolaemus montrouzieri</name>
    <dbReference type="NCBI Taxonomy" id="559131"/>
    <lineage>
        <taxon>Eukaryota</taxon>
        <taxon>Metazoa</taxon>
        <taxon>Ecdysozoa</taxon>
        <taxon>Arthropoda</taxon>
        <taxon>Hexapoda</taxon>
        <taxon>Insecta</taxon>
        <taxon>Pterygota</taxon>
        <taxon>Neoptera</taxon>
        <taxon>Endopterygota</taxon>
        <taxon>Coleoptera</taxon>
        <taxon>Polyphaga</taxon>
        <taxon>Cucujiformia</taxon>
        <taxon>Coccinelloidea</taxon>
        <taxon>Coccinellidae</taxon>
        <taxon>Scymninae</taxon>
        <taxon>Scymnini</taxon>
        <taxon>Cryptolaemus</taxon>
    </lineage>
</organism>
<dbReference type="InterPro" id="IPR013680">
    <property type="entry name" value="VDCC_a2/dsu"/>
</dbReference>
<dbReference type="CDD" id="cd12912">
    <property type="entry name" value="PDC2_MCP_like"/>
    <property type="match status" value="1"/>
</dbReference>
<keyword evidence="6" id="KW-0479">Metal-binding</keyword>
<keyword evidence="7 16" id="KW-0732">Signal</keyword>
<name>A0ABD2PFL7_9CUCU</name>
<evidence type="ECO:0000256" key="11">
    <source>
        <dbReference type="ARBA" id="ARBA00023065"/>
    </source>
</evidence>
<accession>A0ABD2PFL7</accession>
<dbReference type="SMART" id="SM00327">
    <property type="entry name" value="VWA"/>
    <property type="match status" value="1"/>
</dbReference>
<reference evidence="18 19" key="1">
    <citation type="journal article" date="2021" name="BMC Biol.">
        <title>Horizontally acquired antibacterial genes associated with adaptive radiation of ladybird beetles.</title>
        <authorList>
            <person name="Li H.S."/>
            <person name="Tang X.F."/>
            <person name="Huang Y.H."/>
            <person name="Xu Z.Y."/>
            <person name="Chen M.L."/>
            <person name="Du X.Y."/>
            <person name="Qiu B.Y."/>
            <person name="Chen P.T."/>
            <person name="Zhang W."/>
            <person name="Slipinski A."/>
            <person name="Escalona H.E."/>
            <person name="Waterhouse R.M."/>
            <person name="Zwick A."/>
            <person name="Pang H."/>
        </authorList>
    </citation>
    <scope>NUCLEOTIDE SEQUENCE [LARGE SCALE GENOMIC DNA]</scope>
    <source>
        <strain evidence="18">SYSU2018</strain>
    </source>
</reference>
<gene>
    <name evidence="18" type="ORF">HHI36_022985</name>
</gene>
<evidence type="ECO:0000313" key="18">
    <source>
        <dbReference type="EMBL" id="KAL3289571.1"/>
    </source>
</evidence>
<feature type="domain" description="VWFA" evidence="17">
    <location>
        <begin position="246"/>
        <end position="438"/>
    </location>
</feature>
<evidence type="ECO:0000256" key="12">
    <source>
        <dbReference type="ARBA" id="ARBA00023136"/>
    </source>
</evidence>
<evidence type="ECO:0000256" key="2">
    <source>
        <dbReference type="ARBA" id="ARBA00022448"/>
    </source>
</evidence>
<keyword evidence="4" id="KW-0107">Calcium channel</keyword>
<dbReference type="Gene3D" id="3.40.50.410">
    <property type="entry name" value="von Willebrand factor, type A domain"/>
    <property type="match status" value="1"/>
</dbReference>
<dbReference type="EMBL" id="JABFTP020000186">
    <property type="protein sequence ID" value="KAL3289571.1"/>
    <property type="molecule type" value="Genomic_DNA"/>
</dbReference>
<evidence type="ECO:0000256" key="9">
    <source>
        <dbReference type="ARBA" id="ARBA00022882"/>
    </source>
</evidence>
<evidence type="ECO:0000259" key="17">
    <source>
        <dbReference type="PROSITE" id="PS50234"/>
    </source>
</evidence>
<evidence type="ECO:0000256" key="16">
    <source>
        <dbReference type="SAM" id="SignalP"/>
    </source>
</evidence>
<dbReference type="Pfam" id="PF08399">
    <property type="entry name" value="VWA_N"/>
    <property type="match status" value="1"/>
</dbReference>